<dbReference type="Proteomes" id="UP000276215">
    <property type="component" value="Unassembled WGS sequence"/>
</dbReference>
<gene>
    <name evidence="2" type="ORF">L873DRAFT_1702777</name>
</gene>
<evidence type="ECO:0000256" key="1">
    <source>
        <dbReference type="SAM" id="MobiDB-lite"/>
    </source>
</evidence>
<reference evidence="2 3" key="1">
    <citation type="journal article" date="2018" name="Nat. Ecol. Evol.">
        <title>Pezizomycetes genomes reveal the molecular basis of ectomycorrhizal truffle lifestyle.</title>
        <authorList>
            <person name="Murat C."/>
            <person name="Payen T."/>
            <person name="Noel B."/>
            <person name="Kuo A."/>
            <person name="Morin E."/>
            <person name="Chen J."/>
            <person name="Kohler A."/>
            <person name="Krizsan K."/>
            <person name="Balestrini R."/>
            <person name="Da Silva C."/>
            <person name="Montanini B."/>
            <person name="Hainaut M."/>
            <person name="Levati E."/>
            <person name="Barry K.W."/>
            <person name="Belfiori B."/>
            <person name="Cichocki N."/>
            <person name="Clum A."/>
            <person name="Dockter R.B."/>
            <person name="Fauchery L."/>
            <person name="Guy J."/>
            <person name="Iotti M."/>
            <person name="Le Tacon F."/>
            <person name="Lindquist E.A."/>
            <person name="Lipzen A."/>
            <person name="Malagnac F."/>
            <person name="Mello A."/>
            <person name="Molinier V."/>
            <person name="Miyauchi S."/>
            <person name="Poulain J."/>
            <person name="Riccioni C."/>
            <person name="Rubini A."/>
            <person name="Sitrit Y."/>
            <person name="Splivallo R."/>
            <person name="Traeger S."/>
            <person name="Wang M."/>
            <person name="Zifcakova L."/>
            <person name="Wipf D."/>
            <person name="Zambonelli A."/>
            <person name="Paolocci F."/>
            <person name="Nowrousian M."/>
            <person name="Ottonello S."/>
            <person name="Baldrian P."/>
            <person name="Spatafora J.W."/>
            <person name="Henrissat B."/>
            <person name="Nagy L.G."/>
            <person name="Aury J.M."/>
            <person name="Wincker P."/>
            <person name="Grigoriev I.V."/>
            <person name="Bonfante P."/>
            <person name="Martin F.M."/>
        </authorList>
    </citation>
    <scope>NUCLEOTIDE SEQUENCE [LARGE SCALE GENOMIC DNA]</scope>
    <source>
        <strain evidence="2 3">120613-1</strain>
    </source>
</reference>
<evidence type="ECO:0000313" key="3">
    <source>
        <dbReference type="Proteomes" id="UP000276215"/>
    </source>
</evidence>
<organism evidence="2 3">
    <name type="scientific">Choiromyces venosus 120613-1</name>
    <dbReference type="NCBI Taxonomy" id="1336337"/>
    <lineage>
        <taxon>Eukaryota</taxon>
        <taxon>Fungi</taxon>
        <taxon>Dikarya</taxon>
        <taxon>Ascomycota</taxon>
        <taxon>Pezizomycotina</taxon>
        <taxon>Pezizomycetes</taxon>
        <taxon>Pezizales</taxon>
        <taxon>Tuberaceae</taxon>
        <taxon>Choiromyces</taxon>
    </lineage>
</organism>
<feature type="region of interest" description="Disordered" evidence="1">
    <location>
        <begin position="24"/>
        <end position="50"/>
    </location>
</feature>
<protein>
    <submittedName>
        <fullName evidence="2">Uncharacterized protein</fullName>
    </submittedName>
</protein>
<name>A0A3N4J7G1_9PEZI</name>
<dbReference type="OrthoDB" id="5409300at2759"/>
<feature type="non-terminal residue" evidence="2">
    <location>
        <position position="1"/>
    </location>
</feature>
<evidence type="ECO:0000313" key="2">
    <source>
        <dbReference type="EMBL" id="RPA94136.1"/>
    </source>
</evidence>
<proteinExistence type="predicted"/>
<sequence length="126" mass="14124">KVCLGNGRVENERKTQEICLNLRPKHLTIPGSHPPRRAASPSSKTGLSPRRLLKSMMTSSSHSLIYPRYLDVRHTTTNTTVLAPPASLQNKLLGRLSEQTITASRSIMRDKEVSPGRIRNVWRMPS</sequence>
<dbReference type="EMBL" id="ML120442">
    <property type="protein sequence ID" value="RPA94136.1"/>
    <property type="molecule type" value="Genomic_DNA"/>
</dbReference>
<dbReference type="AlphaFoldDB" id="A0A3N4J7G1"/>
<accession>A0A3N4J7G1</accession>
<keyword evidence="3" id="KW-1185">Reference proteome</keyword>